<feature type="compositionally biased region" description="Polar residues" evidence="1">
    <location>
        <begin position="166"/>
        <end position="175"/>
    </location>
</feature>
<protein>
    <submittedName>
        <fullName evidence="3">Uncharacterized protein</fullName>
    </submittedName>
</protein>
<organism evidence="3 4">
    <name type="scientific">Spirodela intermedia</name>
    <name type="common">Intermediate duckweed</name>
    <dbReference type="NCBI Taxonomy" id="51605"/>
    <lineage>
        <taxon>Eukaryota</taxon>
        <taxon>Viridiplantae</taxon>
        <taxon>Streptophyta</taxon>
        <taxon>Embryophyta</taxon>
        <taxon>Tracheophyta</taxon>
        <taxon>Spermatophyta</taxon>
        <taxon>Magnoliopsida</taxon>
        <taxon>Liliopsida</taxon>
        <taxon>Araceae</taxon>
        <taxon>Lemnoideae</taxon>
        <taxon>Spirodela</taxon>
    </lineage>
</organism>
<dbReference type="OrthoDB" id="1927989at2759"/>
<evidence type="ECO:0000313" key="4">
    <source>
        <dbReference type="Proteomes" id="UP000663760"/>
    </source>
</evidence>
<proteinExistence type="predicted"/>
<feature type="compositionally biased region" description="Acidic residues" evidence="1">
    <location>
        <begin position="154"/>
        <end position="163"/>
    </location>
</feature>
<reference evidence="3" key="1">
    <citation type="submission" date="2020-02" db="EMBL/GenBank/DDBJ databases">
        <authorList>
            <person name="Scholz U."/>
            <person name="Mascher M."/>
            <person name="Fiebig A."/>
        </authorList>
    </citation>
    <scope>NUCLEOTIDE SEQUENCE</scope>
</reference>
<dbReference type="EMBL" id="LR746267">
    <property type="protein sequence ID" value="CAA7395163.1"/>
    <property type="molecule type" value="Genomic_DNA"/>
</dbReference>
<evidence type="ECO:0000313" key="3">
    <source>
        <dbReference type="EMBL" id="CAA7395163.1"/>
    </source>
</evidence>
<sequence length="175" mass="19032">MACINQGMYGGGGRGVAAPPVGPRISFSNDFALDAATGRPAVKYERAPAAAAGNSPDFEFSVESYGMMAADELFFKGRLMPLKEQSTVAQIRRMTLRDELQAGNGEDDGGLTFLPPSSSSRLPNKMALRWKALMGLRKAKHDKKQHDVLQQQQEDGEKEEEEVFGNASSHISLSR</sequence>
<dbReference type="EMBL" id="LR743591">
    <property type="protein sequence ID" value="CAA2619154.1"/>
    <property type="molecule type" value="Genomic_DNA"/>
</dbReference>
<dbReference type="PANTHER" id="PTHR31722:SF62">
    <property type="entry name" value="EMB|CAB62433.1"/>
    <property type="match status" value="1"/>
</dbReference>
<keyword evidence="4" id="KW-1185">Reference proteome</keyword>
<accession>A0A7I8KBW9</accession>
<evidence type="ECO:0000313" key="2">
    <source>
        <dbReference type="EMBL" id="CAA2619154.1"/>
    </source>
</evidence>
<feature type="region of interest" description="Disordered" evidence="1">
    <location>
        <begin position="101"/>
        <end position="120"/>
    </location>
</feature>
<evidence type="ECO:0000256" key="1">
    <source>
        <dbReference type="SAM" id="MobiDB-lite"/>
    </source>
</evidence>
<dbReference type="AlphaFoldDB" id="A0A7I8KBW9"/>
<feature type="region of interest" description="Disordered" evidence="1">
    <location>
        <begin position="138"/>
        <end position="175"/>
    </location>
</feature>
<dbReference type="Proteomes" id="UP000663760">
    <property type="component" value="Chromosome 4"/>
</dbReference>
<gene>
    <name evidence="2" type="ORF">SI7747_04005321</name>
    <name evidence="3" type="ORF">SI8410_04005824</name>
</gene>
<dbReference type="PANTHER" id="PTHR31722">
    <property type="entry name" value="OS06G0675200 PROTEIN"/>
    <property type="match status" value="1"/>
</dbReference>
<name>A0A7I8KBW9_SPIIN</name>